<gene>
    <name evidence="2" type="primary">RvY_16641-1</name>
    <name evidence="2" type="synonym">RvY_16641.1</name>
    <name evidence="2" type="ORF">RvY_16641</name>
</gene>
<comment type="caution">
    <text evidence="2">The sequence shown here is derived from an EMBL/GenBank/DDBJ whole genome shotgun (WGS) entry which is preliminary data.</text>
</comment>
<proteinExistence type="predicted"/>
<keyword evidence="1" id="KW-0472">Membrane</keyword>
<keyword evidence="3" id="KW-1185">Reference proteome</keyword>
<accession>A0A1D1VZ75</accession>
<feature type="transmembrane region" description="Helical" evidence="1">
    <location>
        <begin position="200"/>
        <end position="221"/>
    </location>
</feature>
<evidence type="ECO:0008006" key="4">
    <source>
        <dbReference type="Google" id="ProtNLM"/>
    </source>
</evidence>
<protein>
    <recommendedName>
        <fullName evidence="4">Odorant receptor</fullName>
    </recommendedName>
</protein>
<evidence type="ECO:0000313" key="2">
    <source>
        <dbReference type="EMBL" id="GAV06695.1"/>
    </source>
</evidence>
<reference evidence="2 3" key="1">
    <citation type="journal article" date="2016" name="Nat. Commun.">
        <title>Extremotolerant tardigrade genome and improved radiotolerance of human cultured cells by tardigrade-unique protein.</title>
        <authorList>
            <person name="Hashimoto T."/>
            <person name="Horikawa D.D."/>
            <person name="Saito Y."/>
            <person name="Kuwahara H."/>
            <person name="Kozuka-Hata H."/>
            <person name="Shin-I T."/>
            <person name="Minakuchi Y."/>
            <person name="Ohishi K."/>
            <person name="Motoyama A."/>
            <person name="Aizu T."/>
            <person name="Enomoto A."/>
            <person name="Kondo K."/>
            <person name="Tanaka S."/>
            <person name="Hara Y."/>
            <person name="Koshikawa S."/>
            <person name="Sagara H."/>
            <person name="Miura T."/>
            <person name="Yokobori S."/>
            <person name="Miyagawa K."/>
            <person name="Suzuki Y."/>
            <person name="Kubo T."/>
            <person name="Oyama M."/>
            <person name="Kohara Y."/>
            <person name="Fujiyama A."/>
            <person name="Arakawa K."/>
            <person name="Katayama T."/>
            <person name="Toyoda A."/>
            <person name="Kunieda T."/>
        </authorList>
    </citation>
    <scope>NUCLEOTIDE SEQUENCE [LARGE SCALE GENOMIC DNA]</scope>
    <source>
        <strain evidence="2 3">YOKOZUNA-1</strain>
    </source>
</reference>
<feature type="transmembrane region" description="Helical" evidence="1">
    <location>
        <begin position="135"/>
        <end position="156"/>
    </location>
</feature>
<dbReference type="AlphaFoldDB" id="A0A1D1VZ75"/>
<evidence type="ECO:0000313" key="3">
    <source>
        <dbReference type="Proteomes" id="UP000186922"/>
    </source>
</evidence>
<name>A0A1D1VZ75_RAMVA</name>
<evidence type="ECO:0000256" key="1">
    <source>
        <dbReference type="SAM" id="Phobius"/>
    </source>
</evidence>
<feature type="transmembrane region" description="Helical" evidence="1">
    <location>
        <begin position="37"/>
        <end position="64"/>
    </location>
</feature>
<dbReference type="EMBL" id="BDGG01000014">
    <property type="protein sequence ID" value="GAV06695.1"/>
    <property type="molecule type" value="Genomic_DNA"/>
</dbReference>
<dbReference type="Proteomes" id="UP000186922">
    <property type="component" value="Unassembled WGS sequence"/>
</dbReference>
<keyword evidence="1" id="KW-0812">Transmembrane</keyword>
<feature type="transmembrane region" description="Helical" evidence="1">
    <location>
        <begin position="263"/>
        <end position="284"/>
    </location>
</feature>
<sequence length="329" mass="37756">MKLTVLPIQGAFLRLLTESSATLRPHRQVSLIQRFIILLPLFVLIVTLWGSVTSLCLQISYVYFRTHRYSIPLIRQLSHQIPYISEHLRGFFSILWLTIYREKIRQLLQAADEFVSRGTAPCDIKPTFQRWKLRSVLLTVLICAMHIGVTWVDWLYDLYVWDTSLLGEDFMEPLPIKMTTLQYFIQWSLWVEVPFMISQMLHSAAIILAWILGGALNGLIVKIETSTCAVQSTTLTLSEYLKQMKLWRKSHVDILLFCESLKYCFGGLFFTVFSCDFLAVAGYVARLLNEPSETASALFVSRLIGNAVVFASFQTVFVIPLVLVNEQVI</sequence>
<keyword evidence="1" id="KW-1133">Transmembrane helix</keyword>
<feature type="transmembrane region" description="Helical" evidence="1">
    <location>
        <begin position="304"/>
        <end position="324"/>
    </location>
</feature>
<organism evidence="2 3">
    <name type="scientific">Ramazzottius varieornatus</name>
    <name type="common">Water bear</name>
    <name type="synonym">Tardigrade</name>
    <dbReference type="NCBI Taxonomy" id="947166"/>
    <lineage>
        <taxon>Eukaryota</taxon>
        <taxon>Metazoa</taxon>
        <taxon>Ecdysozoa</taxon>
        <taxon>Tardigrada</taxon>
        <taxon>Eutardigrada</taxon>
        <taxon>Parachela</taxon>
        <taxon>Hypsibioidea</taxon>
        <taxon>Ramazzottiidae</taxon>
        <taxon>Ramazzottius</taxon>
    </lineage>
</organism>